<dbReference type="PRINTS" id="PR00457">
    <property type="entry name" value="ANPEROXIDASE"/>
</dbReference>
<dbReference type="PANTHER" id="PTHR11475">
    <property type="entry name" value="OXIDASE/PEROXIDASE"/>
    <property type="match status" value="1"/>
</dbReference>
<organism evidence="5">
    <name type="scientific">Notodromas monacha</name>
    <dbReference type="NCBI Taxonomy" id="399045"/>
    <lineage>
        <taxon>Eukaryota</taxon>
        <taxon>Metazoa</taxon>
        <taxon>Ecdysozoa</taxon>
        <taxon>Arthropoda</taxon>
        <taxon>Crustacea</taxon>
        <taxon>Oligostraca</taxon>
        <taxon>Ostracoda</taxon>
        <taxon>Podocopa</taxon>
        <taxon>Podocopida</taxon>
        <taxon>Cypridocopina</taxon>
        <taxon>Cypridoidea</taxon>
        <taxon>Cyprididae</taxon>
        <taxon>Notodromas</taxon>
    </lineage>
</organism>
<dbReference type="EMBL" id="OA888880">
    <property type="protein sequence ID" value="CAD7284067.1"/>
    <property type="molecule type" value="Genomic_DNA"/>
</dbReference>
<dbReference type="GO" id="GO:0005576">
    <property type="term" value="C:extracellular region"/>
    <property type="evidence" value="ECO:0007669"/>
    <property type="project" value="UniProtKB-SubCell"/>
</dbReference>
<dbReference type="Proteomes" id="UP000678499">
    <property type="component" value="Unassembled WGS sequence"/>
</dbReference>
<proteinExistence type="predicted"/>
<evidence type="ECO:0000313" key="6">
    <source>
        <dbReference type="Proteomes" id="UP000678499"/>
    </source>
</evidence>
<dbReference type="EMBL" id="CAJPEX010006843">
    <property type="protein sequence ID" value="CAG0924219.1"/>
    <property type="molecule type" value="Genomic_DNA"/>
</dbReference>
<keyword evidence="3" id="KW-0575">Peroxidase</keyword>
<dbReference type="InterPro" id="IPR037120">
    <property type="entry name" value="Haem_peroxidase_sf_animal"/>
</dbReference>
<keyword evidence="2" id="KW-0964">Secreted</keyword>
<sequence>MVRGTTPDNLARGLSLQPMQTFDNCITEEVTNQLFRTTNPFGLDLISLNIQRARDHGLSTYNQVRELCHLGRARNFEDLLQEMSPETIRKLRSVYEHVDDIDLFIGGVSEESVPDAVLGPTFLCIIGDQFTRLKRGDRFFYEFGGHAASFTEDQLEEIRQTSFARILCDNTEVGEMQPLAFVRPSFA</sequence>
<evidence type="ECO:0000256" key="3">
    <source>
        <dbReference type="ARBA" id="ARBA00022559"/>
    </source>
</evidence>
<evidence type="ECO:0000256" key="2">
    <source>
        <dbReference type="ARBA" id="ARBA00022525"/>
    </source>
</evidence>
<comment type="subcellular location">
    <subcellularLocation>
        <location evidence="1">Secreted</location>
    </subcellularLocation>
</comment>
<evidence type="ECO:0008006" key="7">
    <source>
        <dbReference type="Google" id="ProtNLM"/>
    </source>
</evidence>
<gene>
    <name evidence="5" type="ORF">NMOB1V02_LOCUS11675</name>
</gene>
<name>A0A7R9C159_9CRUS</name>
<keyword evidence="6" id="KW-1185">Reference proteome</keyword>
<evidence type="ECO:0000256" key="4">
    <source>
        <dbReference type="ARBA" id="ARBA00023180"/>
    </source>
</evidence>
<dbReference type="PROSITE" id="PS50292">
    <property type="entry name" value="PEROXIDASE_3"/>
    <property type="match status" value="1"/>
</dbReference>
<keyword evidence="3" id="KW-0560">Oxidoreductase</keyword>
<dbReference type="Pfam" id="PF03098">
    <property type="entry name" value="An_peroxidase"/>
    <property type="match status" value="1"/>
</dbReference>
<protein>
    <recommendedName>
        <fullName evidence="7">Peroxidase</fullName>
    </recommendedName>
</protein>
<dbReference type="AlphaFoldDB" id="A0A7R9C159"/>
<dbReference type="OrthoDB" id="823504at2759"/>
<dbReference type="SUPFAM" id="SSF48113">
    <property type="entry name" value="Heme-dependent peroxidases"/>
    <property type="match status" value="1"/>
</dbReference>
<evidence type="ECO:0000256" key="1">
    <source>
        <dbReference type="ARBA" id="ARBA00004613"/>
    </source>
</evidence>
<dbReference type="InterPro" id="IPR019791">
    <property type="entry name" value="Haem_peroxidase_animal"/>
</dbReference>
<reference evidence="5" key="1">
    <citation type="submission" date="2020-11" db="EMBL/GenBank/DDBJ databases">
        <authorList>
            <person name="Tran Van P."/>
        </authorList>
    </citation>
    <scope>NUCLEOTIDE SEQUENCE</scope>
</reference>
<dbReference type="PANTHER" id="PTHR11475:SF4">
    <property type="entry name" value="CHORION PEROXIDASE"/>
    <property type="match status" value="1"/>
</dbReference>
<evidence type="ECO:0000313" key="5">
    <source>
        <dbReference type="EMBL" id="CAD7284067.1"/>
    </source>
</evidence>
<dbReference type="Gene3D" id="1.10.640.10">
    <property type="entry name" value="Haem peroxidase domain superfamily, animal type"/>
    <property type="match status" value="1"/>
</dbReference>
<dbReference type="GO" id="GO:0004601">
    <property type="term" value="F:peroxidase activity"/>
    <property type="evidence" value="ECO:0007669"/>
    <property type="project" value="UniProtKB-KW"/>
</dbReference>
<keyword evidence="4" id="KW-0325">Glycoprotein</keyword>
<dbReference type="InterPro" id="IPR010255">
    <property type="entry name" value="Haem_peroxidase_sf"/>
</dbReference>
<accession>A0A7R9C159</accession>
<dbReference type="GO" id="GO:0020037">
    <property type="term" value="F:heme binding"/>
    <property type="evidence" value="ECO:0007669"/>
    <property type="project" value="InterPro"/>
</dbReference>
<dbReference type="GO" id="GO:0006979">
    <property type="term" value="P:response to oxidative stress"/>
    <property type="evidence" value="ECO:0007669"/>
    <property type="project" value="InterPro"/>
</dbReference>